<proteinExistence type="predicted"/>
<dbReference type="GO" id="GO:0005739">
    <property type="term" value="C:mitochondrion"/>
    <property type="evidence" value="ECO:0007669"/>
    <property type="project" value="TreeGrafter"/>
</dbReference>
<gene>
    <name evidence="2" type="ORF">SPRG_04875</name>
</gene>
<dbReference type="AlphaFoldDB" id="A0A067CH05"/>
<organism evidence="2 3">
    <name type="scientific">Saprolegnia parasitica (strain CBS 223.65)</name>
    <dbReference type="NCBI Taxonomy" id="695850"/>
    <lineage>
        <taxon>Eukaryota</taxon>
        <taxon>Sar</taxon>
        <taxon>Stramenopiles</taxon>
        <taxon>Oomycota</taxon>
        <taxon>Saprolegniomycetes</taxon>
        <taxon>Saprolegniales</taxon>
        <taxon>Saprolegniaceae</taxon>
        <taxon>Saprolegnia</taxon>
    </lineage>
</organism>
<accession>A0A067CH05</accession>
<dbReference type="KEGG" id="spar:SPRG_04875"/>
<feature type="domain" description="DUF1279" evidence="1">
    <location>
        <begin position="57"/>
        <end position="147"/>
    </location>
</feature>
<evidence type="ECO:0000313" key="3">
    <source>
        <dbReference type="Proteomes" id="UP000030745"/>
    </source>
</evidence>
<protein>
    <recommendedName>
        <fullName evidence="1">DUF1279 domain-containing protein</fullName>
    </recommendedName>
</protein>
<dbReference type="PANTHER" id="PTHR21377:SF18">
    <property type="entry name" value="DUF1279 DOMAIN-CONTAINING PROTEIN"/>
    <property type="match status" value="1"/>
</dbReference>
<dbReference type="Proteomes" id="UP000030745">
    <property type="component" value="Unassembled WGS sequence"/>
</dbReference>
<sequence>MGAPIVWLTSELAVAMLAHTGRFLRRLRPTTTMLPTTTAASLSTQREAPPPTSWTAKGKAFLKEYGTVGLVTHTTLSLLSYSLLYVSVTKGLDVGAFLDSWRNSVAAANATTSSDGVHTASNAVVTYALYKMLAPIRWPLTFFVTPVVVKQWKKFGGAAKKTDEGPKSSDL</sequence>
<keyword evidence="3" id="KW-1185">Reference proteome</keyword>
<reference evidence="2 3" key="1">
    <citation type="journal article" date="2013" name="PLoS Genet.">
        <title>Distinctive expansion of potential virulence genes in the genome of the oomycete fish pathogen Saprolegnia parasitica.</title>
        <authorList>
            <person name="Jiang R.H."/>
            <person name="de Bruijn I."/>
            <person name="Haas B.J."/>
            <person name="Belmonte R."/>
            <person name="Lobach L."/>
            <person name="Christie J."/>
            <person name="van den Ackerveken G."/>
            <person name="Bottin A."/>
            <person name="Bulone V."/>
            <person name="Diaz-Moreno S.M."/>
            <person name="Dumas B."/>
            <person name="Fan L."/>
            <person name="Gaulin E."/>
            <person name="Govers F."/>
            <person name="Grenville-Briggs L.J."/>
            <person name="Horner N.R."/>
            <person name="Levin J.Z."/>
            <person name="Mammella M."/>
            <person name="Meijer H.J."/>
            <person name="Morris P."/>
            <person name="Nusbaum C."/>
            <person name="Oome S."/>
            <person name="Phillips A.J."/>
            <person name="van Rooyen D."/>
            <person name="Rzeszutek E."/>
            <person name="Saraiva M."/>
            <person name="Secombes C.J."/>
            <person name="Seidl M.F."/>
            <person name="Snel B."/>
            <person name="Stassen J.H."/>
            <person name="Sykes S."/>
            <person name="Tripathy S."/>
            <person name="van den Berg H."/>
            <person name="Vega-Arreguin J.C."/>
            <person name="Wawra S."/>
            <person name="Young S.K."/>
            <person name="Zeng Q."/>
            <person name="Dieguez-Uribeondo J."/>
            <person name="Russ C."/>
            <person name="Tyler B.M."/>
            <person name="van West P."/>
        </authorList>
    </citation>
    <scope>NUCLEOTIDE SEQUENCE [LARGE SCALE GENOMIC DNA]</scope>
    <source>
        <strain evidence="2 3">CBS 223.65</strain>
    </source>
</reference>
<dbReference type="RefSeq" id="XP_012199406.1">
    <property type="nucleotide sequence ID" value="XM_012344016.1"/>
</dbReference>
<dbReference type="GeneID" id="24127293"/>
<dbReference type="VEuPathDB" id="FungiDB:SPRG_04875"/>
<evidence type="ECO:0000259" key="1">
    <source>
        <dbReference type="Pfam" id="PF06916"/>
    </source>
</evidence>
<dbReference type="OMA" id="PVVVKQW"/>
<evidence type="ECO:0000313" key="2">
    <source>
        <dbReference type="EMBL" id="KDO29758.1"/>
    </source>
</evidence>
<dbReference type="EMBL" id="KK583204">
    <property type="protein sequence ID" value="KDO29758.1"/>
    <property type="molecule type" value="Genomic_DNA"/>
</dbReference>
<dbReference type="PANTHER" id="PTHR21377">
    <property type="entry name" value="PROTEIN FAM210B, MITOCHONDRIAL"/>
    <property type="match status" value="1"/>
</dbReference>
<dbReference type="InterPro" id="IPR009688">
    <property type="entry name" value="FAM210A/B-like_dom"/>
</dbReference>
<dbReference type="Pfam" id="PF06916">
    <property type="entry name" value="FAM210A-B_dom"/>
    <property type="match status" value="1"/>
</dbReference>
<name>A0A067CH05_SAPPC</name>
<dbReference type="OrthoDB" id="426386at2759"/>
<dbReference type="InterPro" id="IPR045866">
    <property type="entry name" value="FAM210A/B-like"/>
</dbReference>